<dbReference type="InterPro" id="IPR036467">
    <property type="entry name" value="LS/RS_sf"/>
</dbReference>
<name>A0ABP8FK56_9BACT</name>
<comment type="function">
    <text evidence="7">Catalyzes the formation of 6,7-dimethyl-8-ribityllumazine by condensation of 5-amino-6-(D-ribitylamino)uracil with 3,4-dihydroxy-2-butanone 4-phosphate. This is the penultimate step in the biosynthesis of riboflavin.</text>
</comment>
<dbReference type="PANTHER" id="PTHR21058:SF0">
    <property type="entry name" value="6,7-DIMETHYL-8-RIBITYLLUMAZINE SYNTHASE"/>
    <property type="match status" value="1"/>
</dbReference>
<dbReference type="InterPro" id="IPR034964">
    <property type="entry name" value="LS"/>
</dbReference>
<evidence type="ECO:0000256" key="4">
    <source>
        <dbReference type="ARBA" id="ARBA00022619"/>
    </source>
</evidence>
<evidence type="ECO:0000256" key="6">
    <source>
        <dbReference type="ARBA" id="ARBA00048785"/>
    </source>
</evidence>
<comment type="caution">
    <text evidence="8">The sequence shown here is derived from an EMBL/GenBank/DDBJ whole genome shotgun (WGS) entry which is preliminary data.</text>
</comment>
<evidence type="ECO:0000256" key="3">
    <source>
        <dbReference type="ARBA" id="ARBA00012664"/>
    </source>
</evidence>
<organism evidence="8 9">
    <name type="scientific">Compostibacter hankyongensis</name>
    <dbReference type="NCBI Taxonomy" id="1007089"/>
    <lineage>
        <taxon>Bacteria</taxon>
        <taxon>Pseudomonadati</taxon>
        <taxon>Bacteroidota</taxon>
        <taxon>Chitinophagia</taxon>
        <taxon>Chitinophagales</taxon>
        <taxon>Chitinophagaceae</taxon>
        <taxon>Compostibacter</taxon>
    </lineage>
</organism>
<evidence type="ECO:0000256" key="1">
    <source>
        <dbReference type="ARBA" id="ARBA00004917"/>
    </source>
</evidence>
<feature type="binding site" evidence="7">
    <location>
        <begin position="88"/>
        <end position="90"/>
    </location>
    <ligand>
        <name>5-amino-6-(D-ribitylamino)uracil</name>
        <dbReference type="ChEBI" id="CHEBI:15934"/>
    </ligand>
</feature>
<keyword evidence="5 7" id="KW-0808">Transferase</keyword>
<feature type="binding site" evidence="7">
    <location>
        <begin position="93"/>
        <end position="94"/>
    </location>
    <ligand>
        <name>(2S)-2-hydroxy-3-oxobutyl phosphate</name>
        <dbReference type="ChEBI" id="CHEBI:58830"/>
    </ligand>
</feature>
<dbReference type="Pfam" id="PF00885">
    <property type="entry name" value="DMRL_synthase"/>
    <property type="match status" value="1"/>
</dbReference>
<dbReference type="PANTHER" id="PTHR21058">
    <property type="entry name" value="6,7-DIMETHYL-8-RIBITYLLUMAZINE SYNTHASE DMRL SYNTHASE LUMAZINE SYNTHASE"/>
    <property type="match status" value="1"/>
</dbReference>
<dbReference type="NCBIfam" id="TIGR00114">
    <property type="entry name" value="lumazine-synth"/>
    <property type="match status" value="1"/>
</dbReference>
<dbReference type="Proteomes" id="UP001501207">
    <property type="component" value="Unassembled WGS sequence"/>
</dbReference>
<accession>A0ABP8FK56</accession>
<feature type="binding site" evidence="7">
    <location>
        <begin position="61"/>
        <end position="63"/>
    </location>
    <ligand>
        <name>5-amino-6-(D-ribitylamino)uracil</name>
        <dbReference type="ChEBI" id="CHEBI:15934"/>
    </ligand>
</feature>
<comment type="similarity">
    <text evidence="2 7">Belongs to the DMRL synthase family.</text>
</comment>
<feature type="binding site" evidence="7">
    <location>
        <position position="121"/>
    </location>
    <ligand>
        <name>5-amino-6-(D-ribitylamino)uracil</name>
        <dbReference type="ChEBI" id="CHEBI:15934"/>
    </ligand>
</feature>
<dbReference type="RefSeq" id="WP_344976745.1">
    <property type="nucleotide sequence ID" value="NZ_BAABFN010000002.1"/>
</dbReference>
<dbReference type="EC" id="2.5.1.78" evidence="3 7"/>
<comment type="catalytic activity">
    <reaction evidence="6 7">
        <text>(2S)-2-hydroxy-3-oxobutyl phosphate + 5-amino-6-(D-ribitylamino)uracil = 6,7-dimethyl-8-(1-D-ribityl)lumazine + phosphate + 2 H2O + H(+)</text>
        <dbReference type="Rhea" id="RHEA:26152"/>
        <dbReference type="ChEBI" id="CHEBI:15377"/>
        <dbReference type="ChEBI" id="CHEBI:15378"/>
        <dbReference type="ChEBI" id="CHEBI:15934"/>
        <dbReference type="ChEBI" id="CHEBI:43474"/>
        <dbReference type="ChEBI" id="CHEBI:58201"/>
        <dbReference type="ChEBI" id="CHEBI:58830"/>
        <dbReference type="EC" id="2.5.1.78"/>
    </reaction>
</comment>
<evidence type="ECO:0000256" key="5">
    <source>
        <dbReference type="ARBA" id="ARBA00022679"/>
    </source>
</evidence>
<evidence type="ECO:0000256" key="2">
    <source>
        <dbReference type="ARBA" id="ARBA00007424"/>
    </source>
</evidence>
<dbReference type="EMBL" id="BAABFN010000002">
    <property type="protein sequence ID" value="GAA4305661.1"/>
    <property type="molecule type" value="Genomic_DNA"/>
</dbReference>
<dbReference type="Gene3D" id="3.40.50.960">
    <property type="entry name" value="Lumazine/riboflavin synthase"/>
    <property type="match status" value="1"/>
</dbReference>
<evidence type="ECO:0000313" key="9">
    <source>
        <dbReference type="Proteomes" id="UP001501207"/>
    </source>
</evidence>
<reference evidence="9" key="1">
    <citation type="journal article" date="2019" name="Int. J. Syst. Evol. Microbiol.">
        <title>The Global Catalogue of Microorganisms (GCM) 10K type strain sequencing project: providing services to taxonomists for standard genome sequencing and annotation.</title>
        <authorList>
            <consortium name="The Broad Institute Genomics Platform"/>
            <consortium name="The Broad Institute Genome Sequencing Center for Infectious Disease"/>
            <person name="Wu L."/>
            <person name="Ma J."/>
        </authorList>
    </citation>
    <scope>NUCLEOTIDE SEQUENCE [LARGE SCALE GENOMIC DNA]</scope>
    <source>
        <strain evidence="9">JCM 17664</strain>
    </source>
</reference>
<proteinExistence type="inferred from homology"/>
<dbReference type="HAMAP" id="MF_00178">
    <property type="entry name" value="Lumazine_synth"/>
    <property type="match status" value="1"/>
</dbReference>
<keyword evidence="9" id="KW-1185">Reference proteome</keyword>
<gene>
    <name evidence="7 8" type="primary">ribH</name>
    <name evidence="8" type="ORF">GCM10023143_11060</name>
</gene>
<evidence type="ECO:0000256" key="7">
    <source>
        <dbReference type="HAMAP-Rule" id="MF_00178"/>
    </source>
</evidence>
<keyword evidence="4 7" id="KW-0686">Riboflavin biosynthesis</keyword>
<protein>
    <recommendedName>
        <fullName evidence="3 7">6,7-dimethyl-8-ribityllumazine synthase</fullName>
        <shortName evidence="7">DMRL synthase</shortName>
        <shortName evidence="7">LS</shortName>
        <shortName evidence="7">Lumazine synthase</shortName>
        <ecNumber evidence="3 7">2.5.1.78</ecNumber>
    </recommendedName>
</protein>
<comment type="pathway">
    <text evidence="1 7">Cofactor biosynthesis; riboflavin biosynthesis; riboflavin from 2-hydroxy-3-oxobutyl phosphate and 5-amino-6-(D-ribitylamino)uracil: step 1/2.</text>
</comment>
<feature type="binding site" evidence="7">
    <location>
        <position position="135"/>
    </location>
    <ligand>
        <name>(2S)-2-hydroxy-3-oxobutyl phosphate</name>
        <dbReference type="ChEBI" id="CHEBI:58830"/>
    </ligand>
</feature>
<dbReference type="SUPFAM" id="SSF52121">
    <property type="entry name" value="Lumazine synthase"/>
    <property type="match status" value="1"/>
</dbReference>
<feature type="binding site" evidence="7">
    <location>
        <position position="29"/>
    </location>
    <ligand>
        <name>5-amino-6-(D-ribitylamino)uracil</name>
        <dbReference type="ChEBI" id="CHEBI:15934"/>
    </ligand>
</feature>
<dbReference type="CDD" id="cd09209">
    <property type="entry name" value="Lumazine_synthase-I"/>
    <property type="match status" value="1"/>
</dbReference>
<feature type="active site" description="Proton donor" evidence="7">
    <location>
        <position position="96"/>
    </location>
</feature>
<dbReference type="InterPro" id="IPR002180">
    <property type="entry name" value="LS/RS"/>
</dbReference>
<sequence length="161" mass="17315">MSVHNDTFLNDAGIPDTGNASIVIVHTEWNAFIVDALKDGCVRTLEKYGVKKIRVLQVPGAFELPFACKKAYETSPAPRPDAIIALGCVIRGDTPHFDYVCQSVTDGVTRLNLTLPVPVIFGILTVDDAAQAEARVGGAHGHKGDEAALTALKMIRFNENV</sequence>
<evidence type="ECO:0000313" key="8">
    <source>
        <dbReference type="EMBL" id="GAA4305661.1"/>
    </source>
</evidence>